<evidence type="ECO:0000256" key="2">
    <source>
        <dbReference type="ARBA" id="ARBA00022723"/>
    </source>
</evidence>
<comment type="subcellular location">
    <subcellularLocation>
        <location evidence="1">Nucleus</location>
    </subcellularLocation>
</comment>
<dbReference type="InterPro" id="IPR036236">
    <property type="entry name" value="Znf_C2H2_sf"/>
</dbReference>
<dbReference type="Gene3D" id="3.30.160.60">
    <property type="entry name" value="Classic Zinc Finger"/>
    <property type="match status" value="3"/>
</dbReference>
<evidence type="ECO:0000313" key="13">
    <source>
        <dbReference type="Proteomes" id="UP001176940"/>
    </source>
</evidence>
<keyword evidence="5" id="KW-0862">Zinc</keyword>
<keyword evidence="8" id="KW-0539">Nucleus</keyword>
<organism evidence="12 13">
    <name type="scientific">Ranitomeya imitator</name>
    <name type="common">mimic poison frog</name>
    <dbReference type="NCBI Taxonomy" id="111125"/>
    <lineage>
        <taxon>Eukaryota</taxon>
        <taxon>Metazoa</taxon>
        <taxon>Chordata</taxon>
        <taxon>Craniata</taxon>
        <taxon>Vertebrata</taxon>
        <taxon>Euteleostomi</taxon>
        <taxon>Amphibia</taxon>
        <taxon>Batrachia</taxon>
        <taxon>Anura</taxon>
        <taxon>Neobatrachia</taxon>
        <taxon>Hyloidea</taxon>
        <taxon>Dendrobatidae</taxon>
        <taxon>Dendrobatinae</taxon>
        <taxon>Ranitomeya</taxon>
    </lineage>
</organism>
<evidence type="ECO:0000256" key="1">
    <source>
        <dbReference type="ARBA" id="ARBA00004123"/>
    </source>
</evidence>
<evidence type="ECO:0000256" key="5">
    <source>
        <dbReference type="ARBA" id="ARBA00022833"/>
    </source>
</evidence>
<accession>A0ABN9L2C9</accession>
<dbReference type="Proteomes" id="UP001176940">
    <property type="component" value="Unassembled WGS sequence"/>
</dbReference>
<sequence>MAEDDLDIMSKKIINRSIYLIYLLTGEQYMLVKQTTNEQIFGTIPDSLLGRKKTMMSQMLPPIQDNSEKIREVNNQITQFLSGKLSAHYEGSPGIFSADEWEFLECRKDFDSAILKNKYNNLKDIPREAAIDSLVAAKKQMLQKFFEASCQAQATAAEGSSNLLVGPPAMSQSLPDLPTEQKTRNQEFFASPPPEQNTSLGVSSSRFTPVNFPQRFSCPVCGKSFPQKRNLKVHKRIHTSPFAKDGMDPTEQEYLPSSVRNEPDEYYLCTECDLSFFHKPSYLRHMKIHEPKEEFRCLDCSQVFTTNNLLSKHQTSTTVGQMYPCIICGKIFIYNKCLLYHQKSHRMLTNFSCLQCDKTFASKNGLVKHHQKAHGQNVQSSKNDFLMMIPQLRQLKSLVPAGNL</sequence>
<feature type="region of interest" description="Disordered" evidence="10">
    <location>
        <begin position="168"/>
        <end position="201"/>
    </location>
</feature>
<keyword evidence="7" id="KW-0804">Transcription</keyword>
<feature type="domain" description="C2H2-type" evidence="11">
    <location>
        <begin position="216"/>
        <end position="243"/>
    </location>
</feature>
<evidence type="ECO:0000256" key="4">
    <source>
        <dbReference type="ARBA" id="ARBA00022771"/>
    </source>
</evidence>
<keyword evidence="3" id="KW-0677">Repeat</keyword>
<evidence type="ECO:0000256" key="6">
    <source>
        <dbReference type="ARBA" id="ARBA00023015"/>
    </source>
</evidence>
<dbReference type="PANTHER" id="PTHR47772">
    <property type="entry name" value="ZINC FINGER PROTEIN 200"/>
    <property type="match status" value="1"/>
</dbReference>
<dbReference type="PROSITE" id="PS00028">
    <property type="entry name" value="ZINC_FINGER_C2H2_1"/>
    <property type="match status" value="4"/>
</dbReference>
<comment type="caution">
    <text evidence="12">The sequence shown here is derived from an EMBL/GenBank/DDBJ whole genome shotgun (WGS) entry which is preliminary data.</text>
</comment>
<keyword evidence="6" id="KW-0805">Transcription regulation</keyword>
<evidence type="ECO:0000256" key="3">
    <source>
        <dbReference type="ARBA" id="ARBA00022737"/>
    </source>
</evidence>
<reference evidence="12" key="1">
    <citation type="submission" date="2023-07" db="EMBL/GenBank/DDBJ databases">
        <authorList>
            <person name="Stuckert A."/>
        </authorList>
    </citation>
    <scope>NUCLEOTIDE SEQUENCE</scope>
</reference>
<evidence type="ECO:0000256" key="10">
    <source>
        <dbReference type="SAM" id="MobiDB-lite"/>
    </source>
</evidence>
<dbReference type="SMART" id="SM00355">
    <property type="entry name" value="ZnF_C2H2"/>
    <property type="match status" value="5"/>
</dbReference>
<name>A0ABN9L2C9_9NEOB</name>
<evidence type="ECO:0000256" key="8">
    <source>
        <dbReference type="ARBA" id="ARBA00023242"/>
    </source>
</evidence>
<protein>
    <recommendedName>
        <fullName evidence="11">C2H2-type domain-containing protein</fullName>
    </recommendedName>
</protein>
<dbReference type="EMBL" id="CAUEEQ010005557">
    <property type="protein sequence ID" value="CAJ0929029.1"/>
    <property type="molecule type" value="Genomic_DNA"/>
</dbReference>
<keyword evidence="2" id="KW-0479">Metal-binding</keyword>
<dbReference type="InterPro" id="IPR013087">
    <property type="entry name" value="Znf_C2H2_type"/>
</dbReference>
<feature type="domain" description="C2H2-type" evidence="11">
    <location>
        <begin position="267"/>
        <end position="294"/>
    </location>
</feature>
<evidence type="ECO:0000256" key="9">
    <source>
        <dbReference type="PROSITE-ProRule" id="PRU00042"/>
    </source>
</evidence>
<dbReference type="InterPro" id="IPR050636">
    <property type="entry name" value="C2H2-ZF_domain-containing"/>
</dbReference>
<evidence type="ECO:0000256" key="7">
    <source>
        <dbReference type="ARBA" id="ARBA00023163"/>
    </source>
</evidence>
<dbReference type="PROSITE" id="PS50157">
    <property type="entry name" value="ZINC_FINGER_C2H2_2"/>
    <property type="match status" value="5"/>
</dbReference>
<proteinExistence type="predicted"/>
<evidence type="ECO:0000313" key="12">
    <source>
        <dbReference type="EMBL" id="CAJ0929029.1"/>
    </source>
</evidence>
<feature type="domain" description="C2H2-type" evidence="11">
    <location>
        <begin position="295"/>
        <end position="323"/>
    </location>
</feature>
<gene>
    <name evidence="12" type="ORF">RIMI_LOCUS3638808</name>
</gene>
<dbReference type="PANTHER" id="PTHR47772:SF13">
    <property type="entry name" value="GASTRULA ZINC FINGER PROTEIN XLCGF49.1-LIKE-RELATED"/>
    <property type="match status" value="1"/>
</dbReference>
<feature type="domain" description="C2H2-type" evidence="11">
    <location>
        <begin position="351"/>
        <end position="374"/>
    </location>
</feature>
<keyword evidence="13" id="KW-1185">Reference proteome</keyword>
<evidence type="ECO:0000259" key="11">
    <source>
        <dbReference type="PROSITE" id="PS50157"/>
    </source>
</evidence>
<keyword evidence="4 9" id="KW-0863">Zinc-finger</keyword>
<dbReference type="Pfam" id="PF00096">
    <property type="entry name" value="zf-C2H2"/>
    <property type="match status" value="4"/>
</dbReference>
<feature type="domain" description="C2H2-type" evidence="11">
    <location>
        <begin position="323"/>
        <end position="345"/>
    </location>
</feature>
<dbReference type="SUPFAM" id="SSF57667">
    <property type="entry name" value="beta-beta-alpha zinc fingers"/>
    <property type="match status" value="3"/>
</dbReference>